<dbReference type="PROSITE" id="PS50109">
    <property type="entry name" value="HIS_KIN"/>
    <property type="match status" value="1"/>
</dbReference>
<dbReference type="InterPro" id="IPR005467">
    <property type="entry name" value="His_kinase_dom"/>
</dbReference>
<reference evidence="14 15" key="1">
    <citation type="submission" date="2019-09" db="EMBL/GenBank/DDBJ databases">
        <title>NBRP : Genome information of microbial organism related human and environment.</title>
        <authorList>
            <person name="Hattori M."/>
            <person name="Oshima K."/>
            <person name="Inaba H."/>
            <person name="Suda W."/>
            <person name="Sakamoto M."/>
            <person name="Iino T."/>
            <person name="Kitahara M."/>
            <person name="Oshida Y."/>
            <person name="Iida T."/>
            <person name="Kudo T."/>
            <person name="Itoh T."/>
            <person name="Ohkuma M."/>
        </authorList>
    </citation>
    <scope>NUCLEOTIDE SEQUENCE [LARGE SCALE GENOMIC DNA]</scope>
    <source>
        <strain evidence="14 15">Q-1</strain>
    </source>
</reference>
<evidence type="ECO:0000259" key="13">
    <source>
        <dbReference type="PROSITE" id="PS50885"/>
    </source>
</evidence>
<evidence type="ECO:0000256" key="4">
    <source>
        <dbReference type="ARBA" id="ARBA00022553"/>
    </source>
</evidence>
<dbReference type="InterPro" id="IPR003660">
    <property type="entry name" value="HAMP_dom"/>
</dbReference>
<evidence type="ECO:0000313" key="14">
    <source>
        <dbReference type="EMBL" id="GER05437.1"/>
    </source>
</evidence>
<name>A0A5A7NBX2_9PROT</name>
<dbReference type="PRINTS" id="PR00344">
    <property type="entry name" value="BCTRLSENSOR"/>
</dbReference>
<comment type="catalytic activity">
    <reaction evidence="1">
        <text>ATP + protein L-histidine = ADP + protein N-phospho-L-histidine.</text>
        <dbReference type="EC" id="2.7.13.3"/>
    </reaction>
</comment>
<evidence type="ECO:0000256" key="8">
    <source>
        <dbReference type="ARBA" id="ARBA00022989"/>
    </source>
</evidence>
<evidence type="ECO:0000259" key="12">
    <source>
        <dbReference type="PROSITE" id="PS50109"/>
    </source>
</evidence>
<feature type="domain" description="HAMP" evidence="13">
    <location>
        <begin position="202"/>
        <end position="253"/>
    </location>
</feature>
<dbReference type="PROSITE" id="PS50885">
    <property type="entry name" value="HAMP"/>
    <property type="match status" value="1"/>
</dbReference>
<evidence type="ECO:0000256" key="6">
    <source>
        <dbReference type="ARBA" id="ARBA00022692"/>
    </source>
</evidence>
<protein>
    <recommendedName>
        <fullName evidence="3">histidine kinase</fullName>
        <ecNumber evidence="3">2.7.13.3</ecNumber>
    </recommendedName>
</protein>
<keyword evidence="4" id="KW-0597">Phosphoprotein</keyword>
<dbReference type="SUPFAM" id="SSF55874">
    <property type="entry name" value="ATPase domain of HSP90 chaperone/DNA topoisomerase II/histidine kinase"/>
    <property type="match status" value="1"/>
</dbReference>
<evidence type="ECO:0000256" key="5">
    <source>
        <dbReference type="ARBA" id="ARBA00022679"/>
    </source>
</evidence>
<keyword evidence="9" id="KW-0902">Two-component regulatory system</keyword>
<sequence>MKTPQNTDEQGRFWRLRHLNRSLTLRLLLAAVIWLAAALSLGGLILAAAFRDYVVSDFDARLDLILEHMIGVSEVENGVLRFTRPVTDQRFSEPYSGLYWQVSTDDMPHFRSRSLWDQALEPEWQIPAFNQRVYETDGLAGQRLRIMVRDVVLPDDDAIYRYMVAGDTQQIRTDIDSFDMLILRSLGFLGLALLLAVLAQVWIGLRPLTAIRTGLANIRSGRAQRLEGRFPSEIQPLVEEMNALIAQNEHVVERARTHVGNLAHALKTPLSVLSNEAQADPHAGRLAGLALTQAQIMRQHIDHHLKRARAAGGGVGLATPLDEPVAELVRAMGKIYADRDLQISANIPHDLACRVDRQDVFEMVGNLLDNACKWSKSRVMIRAEMLENTARPMLNIRVEDDGPGITDAEAEAAFERGNRLDEAVPGSGLGLAIVRDIADLSGGSVRLGRSAWGGVRADLILPAARL</sequence>
<dbReference type="InterPro" id="IPR003594">
    <property type="entry name" value="HATPase_dom"/>
</dbReference>
<keyword evidence="8 11" id="KW-1133">Transmembrane helix</keyword>
<dbReference type="InterPro" id="IPR050428">
    <property type="entry name" value="TCS_sensor_his_kinase"/>
</dbReference>
<dbReference type="AlphaFoldDB" id="A0A5A7NBX2"/>
<dbReference type="GO" id="GO:0000155">
    <property type="term" value="F:phosphorelay sensor kinase activity"/>
    <property type="evidence" value="ECO:0007669"/>
    <property type="project" value="InterPro"/>
</dbReference>
<evidence type="ECO:0000256" key="10">
    <source>
        <dbReference type="ARBA" id="ARBA00023136"/>
    </source>
</evidence>
<gene>
    <name evidence="14" type="ORF">JCM17846_31190</name>
</gene>
<feature type="transmembrane region" description="Helical" evidence="11">
    <location>
        <begin position="181"/>
        <end position="203"/>
    </location>
</feature>
<comment type="caution">
    <text evidence="14">The sequence shown here is derived from an EMBL/GenBank/DDBJ whole genome shotgun (WGS) entry which is preliminary data.</text>
</comment>
<feature type="transmembrane region" description="Helical" evidence="11">
    <location>
        <begin position="27"/>
        <end position="50"/>
    </location>
</feature>
<dbReference type="RefSeq" id="WP_052371279.1">
    <property type="nucleotide sequence ID" value="NZ_BKCN01000024.1"/>
</dbReference>
<dbReference type="PANTHER" id="PTHR45436">
    <property type="entry name" value="SENSOR HISTIDINE KINASE YKOH"/>
    <property type="match status" value="1"/>
</dbReference>
<evidence type="ECO:0000256" key="11">
    <source>
        <dbReference type="SAM" id="Phobius"/>
    </source>
</evidence>
<keyword evidence="15" id="KW-1185">Reference proteome</keyword>
<keyword evidence="6 11" id="KW-0812">Transmembrane</keyword>
<dbReference type="SMART" id="SM00387">
    <property type="entry name" value="HATPase_c"/>
    <property type="match status" value="1"/>
</dbReference>
<evidence type="ECO:0000256" key="1">
    <source>
        <dbReference type="ARBA" id="ARBA00000085"/>
    </source>
</evidence>
<dbReference type="GO" id="GO:0005886">
    <property type="term" value="C:plasma membrane"/>
    <property type="evidence" value="ECO:0007669"/>
    <property type="project" value="TreeGrafter"/>
</dbReference>
<evidence type="ECO:0000256" key="2">
    <source>
        <dbReference type="ARBA" id="ARBA00004370"/>
    </source>
</evidence>
<dbReference type="Proteomes" id="UP000324996">
    <property type="component" value="Unassembled WGS sequence"/>
</dbReference>
<feature type="domain" description="Histidine kinase" evidence="12">
    <location>
        <begin position="261"/>
        <end position="465"/>
    </location>
</feature>
<dbReference type="EMBL" id="BKCN01000024">
    <property type="protein sequence ID" value="GER05437.1"/>
    <property type="molecule type" value="Genomic_DNA"/>
</dbReference>
<dbReference type="InterPro" id="IPR036890">
    <property type="entry name" value="HATPase_C_sf"/>
</dbReference>
<dbReference type="PANTHER" id="PTHR45436:SF5">
    <property type="entry name" value="SENSOR HISTIDINE KINASE TRCS"/>
    <property type="match status" value="1"/>
</dbReference>
<evidence type="ECO:0000256" key="9">
    <source>
        <dbReference type="ARBA" id="ARBA00023012"/>
    </source>
</evidence>
<proteinExistence type="predicted"/>
<evidence type="ECO:0000256" key="3">
    <source>
        <dbReference type="ARBA" id="ARBA00012438"/>
    </source>
</evidence>
<dbReference type="InterPro" id="IPR036097">
    <property type="entry name" value="HisK_dim/P_sf"/>
</dbReference>
<evidence type="ECO:0000256" key="7">
    <source>
        <dbReference type="ARBA" id="ARBA00022777"/>
    </source>
</evidence>
<dbReference type="Gene3D" id="3.30.565.10">
    <property type="entry name" value="Histidine kinase-like ATPase, C-terminal domain"/>
    <property type="match status" value="1"/>
</dbReference>
<organism evidence="14 15">
    <name type="scientific">Iodidimonas nitroreducens</name>
    <dbReference type="NCBI Taxonomy" id="1236968"/>
    <lineage>
        <taxon>Bacteria</taxon>
        <taxon>Pseudomonadati</taxon>
        <taxon>Pseudomonadota</taxon>
        <taxon>Alphaproteobacteria</taxon>
        <taxon>Iodidimonadales</taxon>
        <taxon>Iodidimonadaceae</taxon>
        <taxon>Iodidimonas</taxon>
    </lineage>
</organism>
<accession>A0A5A7NBX2</accession>
<comment type="subcellular location">
    <subcellularLocation>
        <location evidence="2">Membrane</location>
    </subcellularLocation>
</comment>
<keyword evidence="10 11" id="KW-0472">Membrane</keyword>
<keyword evidence="7" id="KW-0418">Kinase</keyword>
<keyword evidence="5" id="KW-0808">Transferase</keyword>
<evidence type="ECO:0000313" key="15">
    <source>
        <dbReference type="Proteomes" id="UP000324996"/>
    </source>
</evidence>
<dbReference type="EC" id="2.7.13.3" evidence="3"/>
<dbReference type="Pfam" id="PF02518">
    <property type="entry name" value="HATPase_c"/>
    <property type="match status" value="1"/>
</dbReference>
<dbReference type="SUPFAM" id="SSF47384">
    <property type="entry name" value="Homodimeric domain of signal transducing histidine kinase"/>
    <property type="match status" value="1"/>
</dbReference>
<dbReference type="InterPro" id="IPR004358">
    <property type="entry name" value="Sig_transdc_His_kin-like_C"/>
</dbReference>